<evidence type="ECO:0000256" key="2">
    <source>
        <dbReference type="ARBA" id="ARBA00023002"/>
    </source>
</evidence>
<evidence type="ECO:0008006" key="5">
    <source>
        <dbReference type="Google" id="ProtNLM"/>
    </source>
</evidence>
<evidence type="ECO:0000256" key="1">
    <source>
        <dbReference type="ARBA" id="ARBA00006484"/>
    </source>
</evidence>
<keyword evidence="2" id="KW-0560">Oxidoreductase</keyword>
<comment type="caution">
    <text evidence="3">The sequence shown here is derived from an EMBL/GenBank/DDBJ whole genome shotgun (WGS) entry which is preliminary data.</text>
</comment>
<evidence type="ECO:0000313" key="4">
    <source>
        <dbReference type="Proteomes" id="UP000626109"/>
    </source>
</evidence>
<dbReference type="SUPFAM" id="SSF51735">
    <property type="entry name" value="NAD(P)-binding Rossmann-fold domains"/>
    <property type="match status" value="1"/>
</dbReference>
<sequence length="412" mass="43097">MQMSERMRNFSKKRTRALLLIVMSGAAASAVKERAWDVVGIGTVAVLGILGVRRRHEADLANPDRVLDLRPSSQQLDVTGARCIVTGASSGMGAEVAWGLARAGADRVDMACRDLKRCEQARADLLARCIASSMVADGGAAGAGAAQRCSEVHQRCSCALLELTDPASVRSFAEAVSQSSSSSSRIVLVNNAGVMGNGRPTNGDATCEGASEDPQLQTNHYGHFLLTRLLLPNMGPGSCVAVVASRAHYQGSLAIHSESSGGVISSEAIDGMPGLSRILGALGFSWYARYARSKLCNVLFAAELRRRSTGPEGAACVAVSPGLVHTGLFAGTPSLIQAPLDILARRFFQTPAEGAAHILTAIAAVLSEDGSDVQQPPPLYWHCGEPQQPSAAAQNEELAAALWRASEVAVGL</sequence>
<dbReference type="InterPro" id="IPR036291">
    <property type="entry name" value="NAD(P)-bd_dom_sf"/>
</dbReference>
<gene>
    <name evidence="3" type="ORF">PGLA2088_LOCUS35167</name>
</gene>
<comment type="similarity">
    <text evidence="1">Belongs to the short-chain dehydrogenases/reductases (SDR) family.</text>
</comment>
<organism evidence="3 4">
    <name type="scientific">Polarella glacialis</name>
    <name type="common">Dinoflagellate</name>
    <dbReference type="NCBI Taxonomy" id="89957"/>
    <lineage>
        <taxon>Eukaryota</taxon>
        <taxon>Sar</taxon>
        <taxon>Alveolata</taxon>
        <taxon>Dinophyceae</taxon>
        <taxon>Suessiales</taxon>
        <taxon>Suessiaceae</taxon>
        <taxon>Polarella</taxon>
    </lineage>
</organism>
<dbReference type="GO" id="GO:0016491">
    <property type="term" value="F:oxidoreductase activity"/>
    <property type="evidence" value="ECO:0007669"/>
    <property type="project" value="UniProtKB-KW"/>
</dbReference>
<dbReference type="Gene3D" id="3.40.50.720">
    <property type="entry name" value="NAD(P)-binding Rossmann-like Domain"/>
    <property type="match status" value="1"/>
</dbReference>
<dbReference type="AlphaFoldDB" id="A0A813KMZ9"/>
<dbReference type="PANTHER" id="PTHR24320:SF148">
    <property type="entry name" value="NAD(P)-BINDING ROSSMANN-FOLD SUPERFAMILY PROTEIN"/>
    <property type="match status" value="1"/>
</dbReference>
<protein>
    <recommendedName>
        <fullName evidence="5">Protochlorophyllide reductase</fullName>
    </recommendedName>
</protein>
<evidence type="ECO:0000313" key="3">
    <source>
        <dbReference type="EMBL" id="CAE8708909.1"/>
    </source>
</evidence>
<dbReference type="Proteomes" id="UP000626109">
    <property type="component" value="Unassembled WGS sequence"/>
</dbReference>
<dbReference type="PANTHER" id="PTHR24320">
    <property type="entry name" value="RETINOL DEHYDROGENASE"/>
    <property type="match status" value="1"/>
</dbReference>
<name>A0A813KMZ9_POLGL</name>
<accession>A0A813KMZ9</accession>
<dbReference type="PRINTS" id="PR00081">
    <property type="entry name" value="GDHRDH"/>
</dbReference>
<dbReference type="InterPro" id="IPR002347">
    <property type="entry name" value="SDR_fam"/>
</dbReference>
<dbReference type="EMBL" id="CAJNNW010031759">
    <property type="protein sequence ID" value="CAE8708909.1"/>
    <property type="molecule type" value="Genomic_DNA"/>
</dbReference>
<proteinExistence type="inferred from homology"/>
<reference evidence="3" key="1">
    <citation type="submission" date="2021-02" db="EMBL/GenBank/DDBJ databases">
        <authorList>
            <person name="Dougan E. K."/>
            <person name="Rhodes N."/>
            <person name="Thang M."/>
            <person name="Chan C."/>
        </authorList>
    </citation>
    <scope>NUCLEOTIDE SEQUENCE</scope>
</reference>